<dbReference type="AlphaFoldDB" id="A0A1W9HVM0"/>
<feature type="region of interest" description="Disordered" evidence="1">
    <location>
        <begin position="1"/>
        <end position="25"/>
    </location>
</feature>
<proteinExistence type="predicted"/>
<dbReference type="STRING" id="1827387.A4S15_12000"/>
<gene>
    <name evidence="2" type="ORF">A4S15_12000</name>
</gene>
<protein>
    <submittedName>
        <fullName evidence="2">Uncharacterized protein</fullName>
    </submittedName>
</protein>
<accession>A0A1W9HVM0</accession>
<evidence type="ECO:0000313" key="3">
    <source>
        <dbReference type="Proteomes" id="UP000192872"/>
    </source>
</evidence>
<sequence>MLDTQASADHKSDDGAKHQRQFSRERSVEGYIFYSAKQMKHWKQAKFVLYNRVKWQIRAIQLIST</sequence>
<evidence type="ECO:0000313" key="2">
    <source>
        <dbReference type="EMBL" id="OQW51294.1"/>
    </source>
</evidence>
<feature type="compositionally biased region" description="Basic and acidic residues" evidence="1">
    <location>
        <begin position="8"/>
        <end position="25"/>
    </location>
</feature>
<organism evidence="2 3">
    <name type="scientific">Candidatus Raskinella chloraquaticus</name>
    <dbReference type="NCBI Taxonomy" id="1951219"/>
    <lineage>
        <taxon>Bacteria</taxon>
        <taxon>Pseudomonadati</taxon>
        <taxon>Pseudomonadota</taxon>
        <taxon>Alphaproteobacteria</taxon>
        <taxon>Hyphomicrobiales</taxon>
        <taxon>Phreatobacteraceae</taxon>
        <taxon>Candidatus Raskinella</taxon>
    </lineage>
</organism>
<evidence type="ECO:0000256" key="1">
    <source>
        <dbReference type="SAM" id="MobiDB-lite"/>
    </source>
</evidence>
<dbReference type="Proteomes" id="UP000192872">
    <property type="component" value="Unassembled WGS sequence"/>
</dbReference>
<dbReference type="EMBL" id="LWDL01000020">
    <property type="protein sequence ID" value="OQW51294.1"/>
    <property type="molecule type" value="Genomic_DNA"/>
</dbReference>
<reference evidence="2 3" key="1">
    <citation type="journal article" date="2017" name="Water Res.">
        <title>Comammox in drinking water systems.</title>
        <authorList>
            <person name="Wang Y."/>
            <person name="Ma L."/>
            <person name="Mao Y."/>
            <person name="Jiang X."/>
            <person name="Xia Y."/>
            <person name="Yu K."/>
            <person name="Li B."/>
            <person name="Zhang T."/>
        </authorList>
    </citation>
    <scope>NUCLEOTIDE SEQUENCE [LARGE SCALE GENOMIC DNA]</scope>
    <source>
        <strain evidence="2">SG_bin8</strain>
    </source>
</reference>
<comment type="caution">
    <text evidence="2">The sequence shown here is derived from an EMBL/GenBank/DDBJ whole genome shotgun (WGS) entry which is preliminary data.</text>
</comment>
<name>A0A1W9HVM0_9HYPH</name>